<feature type="region of interest" description="Disordered" evidence="2">
    <location>
        <begin position="1"/>
        <end position="71"/>
    </location>
</feature>
<dbReference type="InterPro" id="IPR019734">
    <property type="entry name" value="TPR_rpt"/>
</dbReference>
<sequence length="489" mass="51996">MAPSNPKRPPRPPRPPGAAASKKEDVELPFDDDEVAPLQEDDPRPQRVPQFPAGSRRTGARRTGVREGTKDRELATRFDTQEYSDPGYVLAFLYVEKGPGAGQLMPVKQGPLIIGRASACDLRLQHPSISRRHAQLMRQGERFTLRDLGSQNGTFVNRIKLSADQEIVVGDEISLGNAVLKLRGPGAPAEKEAAPSVVTETRTAPASHTRRRMSLSRVALIAAAVGSGVAALLTLAFLKFSGPAQRSPSPAPAPSTESATPPEATAPAPQATEYVPPPSANEEEQTAAPQEEVVAEESPRALKPLKPSQGPRASSVSAKPLASRKGTKASTKAATARSEDSAPSSAAEKAPAPAAAPVSRDAVLSLYESGDVAGALNLARSGQLEPLTKKLSEFQNARDAAQKALDAKDSARAIQNLATALAVDQELSQGWAKHVQAIRRQVGKLYTQLGQDQLKAKDKAAARESFEMALKYDPSNTWAKTELQQLNGK</sequence>
<evidence type="ECO:0000313" key="6">
    <source>
        <dbReference type="Proteomes" id="UP000028725"/>
    </source>
</evidence>
<accession>A0A085WA95</accession>
<dbReference type="SUPFAM" id="SSF49879">
    <property type="entry name" value="SMAD/FHA domain"/>
    <property type="match status" value="1"/>
</dbReference>
<reference evidence="5 6" key="1">
    <citation type="submission" date="2014-04" db="EMBL/GenBank/DDBJ databases">
        <title>Genome assembly of Hyalangium minutum DSM 14724.</title>
        <authorList>
            <person name="Sharma G."/>
            <person name="Subramanian S."/>
        </authorList>
    </citation>
    <scope>NUCLEOTIDE SEQUENCE [LARGE SCALE GENOMIC DNA]</scope>
    <source>
        <strain evidence="5 6">DSM 14724</strain>
    </source>
</reference>
<keyword evidence="3" id="KW-0812">Transmembrane</keyword>
<dbReference type="EMBL" id="JMCB01000013">
    <property type="protein sequence ID" value="KFE64608.1"/>
    <property type="molecule type" value="Genomic_DNA"/>
</dbReference>
<dbReference type="Gene3D" id="2.60.200.20">
    <property type="match status" value="1"/>
</dbReference>
<evidence type="ECO:0000256" key="1">
    <source>
        <dbReference type="PROSITE-ProRule" id="PRU00339"/>
    </source>
</evidence>
<dbReference type="CDD" id="cd00060">
    <property type="entry name" value="FHA"/>
    <property type="match status" value="1"/>
</dbReference>
<comment type="caution">
    <text evidence="5">The sequence shown here is derived from an EMBL/GenBank/DDBJ whole genome shotgun (WGS) entry which is preliminary data.</text>
</comment>
<feature type="compositionally biased region" description="Low complexity" evidence="2">
    <location>
        <begin position="243"/>
        <end position="272"/>
    </location>
</feature>
<feature type="transmembrane region" description="Helical" evidence="3">
    <location>
        <begin position="218"/>
        <end position="238"/>
    </location>
</feature>
<dbReference type="SMART" id="SM00240">
    <property type="entry name" value="FHA"/>
    <property type="match status" value="1"/>
</dbReference>
<dbReference type="PANTHER" id="PTHR23308">
    <property type="entry name" value="NUCLEAR INHIBITOR OF PROTEIN PHOSPHATASE-1"/>
    <property type="match status" value="1"/>
</dbReference>
<keyword evidence="3" id="KW-0472">Membrane</keyword>
<gene>
    <name evidence="5" type="ORF">DB31_1626</name>
</gene>
<keyword evidence="3" id="KW-1133">Transmembrane helix</keyword>
<dbReference type="InterPro" id="IPR050923">
    <property type="entry name" value="Cell_Proc_Reg/RNA_Proc"/>
</dbReference>
<dbReference type="InterPro" id="IPR011990">
    <property type="entry name" value="TPR-like_helical_dom_sf"/>
</dbReference>
<feature type="repeat" description="TPR" evidence="1">
    <location>
        <begin position="443"/>
        <end position="476"/>
    </location>
</feature>
<dbReference type="STRING" id="394096.DB31_1626"/>
<organism evidence="5 6">
    <name type="scientific">Hyalangium minutum</name>
    <dbReference type="NCBI Taxonomy" id="394096"/>
    <lineage>
        <taxon>Bacteria</taxon>
        <taxon>Pseudomonadati</taxon>
        <taxon>Myxococcota</taxon>
        <taxon>Myxococcia</taxon>
        <taxon>Myxococcales</taxon>
        <taxon>Cystobacterineae</taxon>
        <taxon>Archangiaceae</taxon>
        <taxon>Hyalangium</taxon>
    </lineage>
</organism>
<name>A0A085WA95_9BACT</name>
<proteinExistence type="predicted"/>
<keyword evidence="1" id="KW-0802">TPR repeat</keyword>
<dbReference type="PROSITE" id="PS50005">
    <property type="entry name" value="TPR"/>
    <property type="match status" value="1"/>
</dbReference>
<feature type="domain" description="FHA" evidence="4">
    <location>
        <begin position="112"/>
        <end position="161"/>
    </location>
</feature>
<dbReference type="InterPro" id="IPR008984">
    <property type="entry name" value="SMAD_FHA_dom_sf"/>
</dbReference>
<evidence type="ECO:0000256" key="2">
    <source>
        <dbReference type="SAM" id="MobiDB-lite"/>
    </source>
</evidence>
<dbReference type="Gene3D" id="1.25.40.10">
    <property type="entry name" value="Tetratricopeptide repeat domain"/>
    <property type="match status" value="1"/>
</dbReference>
<dbReference type="Pfam" id="PF00498">
    <property type="entry name" value="FHA"/>
    <property type="match status" value="1"/>
</dbReference>
<dbReference type="SUPFAM" id="SSF48452">
    <property type="entry name" value="TPR-like"/>
    <property type="match status" value="1"/>
</dbReference>
<evidence type="ECO:0000313" key="5">
    <source>
        <dbReference type="EMBL" id="KFE64608.1"/>
    </source>
</evidence>
<feature type="region of interest" description="Disordered" evidence="2">
    <location>
        <begin position="185"/>
        <end position="211"/>
    </location>
</feature>
<feature type="compositionally biased region" description="Low complexity" evidence="2">
    <location>
        <begin position="328"/>
        <end position="358"/>
    </location>
</feature>
<dbReference type="InterPro" id="IPR000253">
    <property type="entry name" value="FHA_dom"/>
</dbReference>
<evidence type="ECO:0000256" key="3">
    <source>
        <dbReference type="SAM" id="Phobius"/>
    </source>
</evidence>
<dbReference type="OrthoDB" id="9815925at2"/>
<keyword evidence="6" id="KW-1185">Reference proteome</keyword>
<dbReference type="PROSITE" id="PS50006">
    <property type="entry name" value="FHA_DOMAIN"/>
    <property type="match status" value="1"/>
</dbReference>
<protein>
    <submittedName>
        <fullName evidence="5">FHA domain containing protein</fullName>
    </submittedName>
</protein>
<feature type="region of interest" description="Disordered" evidence="2">
    <location>
        <begin position="243"/>
        <end position="358"/>
    </location>
</feature>
<evidence type="ECO:0000259" key="4">
    <source>
        <dbReference type="PROSITE" id="PS50006"/>
    </source>
</evidence>
<dbReference type="Proteomes" id="UP000028725">
    <property type="component" value="Unassembled WGS sequence"/>
</dbReference>
<dbReference type="AlphaFoldDB" id="A0A085WA95"/>